<dbReference type="AlphaFoldDB" id="A0AA35XZE2"/>
<organism evidence="3 4">
    <name type="scientific">Lactuca saligna</name>
    <name type="common">Willowleaf lettuce</name>
    <dbReference type="NCBI Taxonomy" id="75948"/>
    <lineage>
        <taxon>Eukaryota</taxon>
        <taxon>Viridiplantae</taxon>
        <taxon>Streptophyta</taxon>
        <taxon>Embryophyta</taxon>
        <taxon>Tracheophyta</taxon>
        <taxon>Spermatophyta</taxon>
        <taxon>Magnoliopsida</taxon>
        <taxon>eudicotyledons</taxon>
        <taxon>Gunneridae</taxon>
        <taxon>Pentapetalae</taxon>
        <taxon>asterids</taxon>
        <taxon>campanulids</taxon>
        <taxon>Asterales</taxon>
        <taxon>Asteraceae</taxon>
        <taxon>Cichorioideae</taxon>
        <taxon>Cichorieae</taxon>
        <taxon>Lactucinae</taxon>
        <taxon>Lactuca</taxon>
    </lineage>
</organism>
<evidence type="ECO:0000313" key="3">
    <source>
        <dbReference type="EMBL" id="CAI9260909.1"/>
    </source>
</evidence>
<sequence>MWWFWPHYGVSGSSALPKQGETEKTKKNPRQSKRLKNMNKNRRLTIKRVMKLLHQTKEKTKLLNMLRKELEAQETEAEIVKITLETHNSLIPPWSINRTQKEAIDDPSVYWLEPTVSFELNTEAYSQFDFPITPMDFFLFHCFEVIEKALIFNKVMNLKLFNFYLKYAKPQYRTWSLKRIMGLKVCLPAPTEDFVNIKFKDFEGSIKF</sequence>
<feature type="region of interest" description="Disordered" evidence="2">
    <location>
        <begin position="14"/>
        <end position="38"/>
    </location>
</feature>
<name>A0AA35XZE2_LACSI</name>
<protein>
    <submittedName>
        <fullName evidence="3">Uncharacterized protein</fullName>
    </submittedName>
</protein>
<evidence type="ECO:0000313" key="4">
    <source>
        <dbReference type="Proteomes" id="UP001177003"/>
    </source>
</evidence>
<evidence type="ECO:0000256" key="1">
    <source>
        <dbReference type="SAM" id="Coils"/>
    </source>
</evidence>
<evidence type="ECO:0000256" key="2">
    <source>
        <dbReference type="SAM" id="MobiDB-lite"/>
    </source>
</evidence>
<dbReference type="EMBL" id="OX465086">
    <property type="protein sequence ID" value="CAI9260909.1"/>
    <property type="molecule type" value="Genomic_DNA"/>
</dbReference>
<accession>A0AA35XZE2</accession>
<feature type="coiled-coil region" evidence="1">
    <location>
        <begin position="53"/>
        <end position="85"/>
    </location>
</feature>
<proteinExistence type="predicted"/>
<reference evidence="3" key="1">
    <citation type="submission" date="2023-04" db="EMBL/GenBank/DDBJ databases">
        <authorList>
            <person name="Vijverberg K."/>
            <person name="Xiong W."/>
            <person name="Schranz E."/>
        </authorList>
    </citation>
    <scope>NUCLEOTIDE SEQUENCE</scope>
</reference>
<gene>
    <name evidence="3" type="ORF">LSALG_LOCUS1725</name>
</gene>
<feature type="compositionally biased region" description="Basic residues" evidence="2">
    <location>
        <begin position="27"/>
        <end position="38"/>
    </location>
</feature>
<keyword evidence="1" id="KW-0175">Coiled coil</keyword>
<dbReference type="Proteomes" id="UP001177003">
    <property type="component" value="Chromosome 0"/>
</dbReference>
<keyword evidence="4" id="KW-1185">Reference proteome</keyword>